<comment type="caution">
    <text evidence="2">The sequence shown here is derived from an EMBL/GenBank/DDBJ whole genome shotgun (WGS) entry which is preliminary data.</text>
</comment>
<gene>
    <name evidence="2" type="ORF">JX265_009781</name>
</gene>
<organism evidence="2 3">
    <name type="scientific">Neoarthrinium moseri</name>
    <dbReference type="NCBI Taxonomy" id="1658444"/>
    <lineage>
        <taxon>Eukaryota</taxon>
        <taxon>Fungi</taxon>
        <taxon>Dikarya</taxon>
        <taxon>Ascomycota</taxon>
        <taxon>Pezizomycotina</taxon>
        <taxon>Sordariomycetes</taxon>
        <taxon>Xylariomycetidae</taxon>
        <taxon>Amphisphaeriales</taxon>
        <taxon>Apiosporaceae</taxon>
        <taxon>Neoarthrinium</taxon>
    </lineage>
</organism>
<feature type="region of interest" description="Disordered" evidence="1">
    <location>
        <begin position="234"/>
        <end position="315"/>
    </location>
</feature>
<protein>
    <submittedName>
        <fullName evidence="2">Uncharacterized protein</fullName>
    </submittedName>
</protein>
<proteinExistence type="predicted"/>
<feature type="compositionally biased region" description="Basic residues" evidence="1">
    <location>
        <begin position="418"/>
        <end position="429"/>
    </location>
</feature>
<evidence type="ECO:0000256" key="1">
    <source>
        <dbReference type="SAM" id="MobiDB-lite"/>
    </source>
</evidence>
<name>A0A9P9WFN1_9PEZI</name>
<keyword evidence="3" id="KW-1185">Reference proteome</keyword>
<feature type="compositionally biased region" description="Basic and acidic residues" evidence="1">
    <location>
        <begin position="438"/>
        <end position="447"/>
    </location>
</feature>
<feature type="compositionally biased region" description="Basic and acidic residues" evidence="1">
    <location>
        <begin position="33"/>
        <end position="49"/>
    </location>
</feature>
<dbReference type="EMBL" id="JAFIMR010000030">
    <property type="protein sequence ID" value="KAI1861162.1"/>
    <property type="molecule type" value="Genomic_DNA"/>
</dbReference>
<sequence>MEGYTNPSLPQIERQSERPSRCTEPAQHSMRSGSHDTSGHTLETYERRPSTKPADQSSHIRRRNCTNEEYDAASTLLDLSRPRKPPQDELGQQHMRSPAFRQSEPVPGKKPWAFLAILNPKKEAPASRSDVQEHTPQDKRGAAWNSKPNEVGAIPKVSPPASPQKQTIPAPKRKPLPTLSSCRAKPSTLEEEDSEAAPKSRRKVPKPFAVRLYRHRNDPEWVENFKKAARARPPLVPVMSDGTPVQPRFLVTSTASGGENEGSPAKVPNGHSPPLPSNTEPSRSTSPERAATPARPAPPASTQHQSQNARASITKAQLTKHIADMMAEKSSKTQADKKEKTLREYRIDLAIIEEGAESTSDPCMTCRDRDWPCFRRKNPGPRADRCAGCAAAKIGSNLCSRVTNNEVNRARRELTAKKAAKGASRKRKRAAEAEEAAEDKGAKPSKS</sequence>
<feature type="region of interest" description="Disordered" evidence="1">
    <location>
        <begin position="1"/>
        <end position="207"/>
    </location>
</feature>
<feature type="compositionally biased region" description="Polar residues" evidence="1">
    <location>
        <begin position="303"/>
        <end position="315"/>
    </location>
</feature>
<reference evidence="2" key="1">
    <citation type="submission" date="2021-03" db="EMBL/GenBank/DDBJ databases">
        <title>Revisited historic fungal species revealed as producer of novel bioactive compounds through whole genome sequencing and comparative genomics.</title>
        <authorList>
            <person name="Vignolle G.A."/>
            <person name="Hochenegger N."/>
            <person name="Mach R.L."/>
            <person name="Mach-Aigner A.R."/>
            <person name="Javad Rahimi M."/>
            <person name="Salim K.A."/>
            <person name="Chan C.M."/>
            <person name="Lim L.B.L."/>
            <person name="Cai F."/>
            <person name="Druzhinina I.S."/>
            <person name="U'Ren J.M."/>
            <person name="Derntl C."/>
        </authorList>
    </citation>
    <scope>NUCLEOTIDE SEQUENCE</scope>
    <source>
        <strain evidence="2">TUCIM 5799</strain>
    </source>
</reference>
<evidence type="ECO:0000313" key="3">
    <source>
        <dbReference type="Proteomes" id="UP000829685"/>
    </source>
</evidence>
<dbReference type="AlphaFoldDB" id="A0A9P9WFN1"/>
<feature type="compositionally biased region" description="Low complexity" evidence="1">
    <location>
        <begin position="285"/>
        <end position="294"/>
    </location>
</feature>
<evidence type="ECO:0000313" key="2">
    <source>
        <dbReference type="EMBL" id="KAI1861162.1"/>
    </source>
</evidence>
<feature type="compositionally biased region" description="Basic and acidic residues" evidence="1">
    <location>
        <begin position="120"/>
        <end position="141"/>
    </location>
</feature>
<accession>A0A9P9WFN1</accession>
<dbReference type="Proteomes" id="UP000829685">
    <property type="component" value="Unassembled WGS sequence"/>
</dbReference>
<feature type="region of interest" description="Disordered" evidence="1">
    <location>
        <begin position="410"/>
        <end position="447"/>
    </location>
</feature>